<dbReference type="InterPro" id="IPR050330">
    <property type="entry name" value="Bact_OuterMem_StrucFunc"/>
</dbReference>
<feature type="region of interest" description="Disordered" evidence="5">
    <location>
        <begin position="210"/>
        <end position="233"/>
    </location>
</feature>
<feature type="compositionally biased region" description="Basic and acidic residues" evidence="5">
    <location>
        <begin position="123"/>
        <end position="132"/>
    </location>
</feature>
<feature type="compositionally biased region" description="Acidic residues" evidence="5">
    <location>
        <begin position="293"/>
        <end position="307"/>
    </location>
</feature>
<evidence type="ECO:0000256" key="2">
    <source>
        <dbReference type="ARBA" id="ARBA00023136"/>
    </source>
</evidence>
<proteinExistence type="predicted"/>
<feature type="region of interest" description="Disordered" evidence="5">
    <location>
        <begin position="107"/>
        <end position="135"/>
    </location>
</feature>
<evidence type="ECO:0000313" key="8">
    <source>
        <dbReference type="Proteomes" id="UP000806528"/>
    </source>
</evidence>
<dbReference type="SUPFAM" id="SSF103088">
    <property type="entry name" value="OmpA-like"/>
    <property type="match status" value="2"/>
</dbReference>
<feature type="region of interest" description="Disordered" evidence="5">
    <location>
        <begin position="326"/>
        <end position="368"/>
    </location>
</feature>
<accession>A0ABR9P778</accession>
<keyword evidence="3" id="KW-0998">Cell outer membrane</keyword>
<keyword evidence="2 4" id="KW-0472">Membrane</keyword>
<organism evidence="7 8">
    <name type="scientific">Nocardiopsis coralli</name>
    <dbReference type="NCBI Taxonomy" id="2772213"/>
    <lineage>
        <taxon>Bacteria</taxon>
        <taxon>Bacillati</taxon>
        <taxon>Actinomycetota</taxon>
        <taxon>Actinomycetes</taxon>
        <taxon>Streptosporangiales</taxon>
        <taxon>Nocardiopsidaceae</taxon>
        <taxon>Nocardiopsis</taxon>
    </lineage>
</organism>
<dbReference type="PROSITE" id="PS51123">
    <property type="entry name" value="OMPA_2"/>
    <property type="match status" value="1"/>
</dbReference>
<dbReference type="InterPro" id="IPR036737">
    <property type="entry name" value="OmpA-like_sf"/>
</dbReference>
<evidence type="ECO:0000256" key="1">
    <source>
        <dbReference type="ARBA" id="ARBA00004442"/>
    </source>
</evidence>
<feature type="region of interest" description="Disordered" evidence="5">
    <location>
        <begin position="278"/>
        <end position="312"/>
    </location>
</feature>
<sequence length="504" mass="54645">MHHVERWEDRSVLRFTVNALEETDESYVLGLDAFNRSLAGSNYAFELIDPVGGMHYAPMQNSDEQSIGSIMPDAWVPEADYEIELHYPPVPEDVDRVSLHTSSTAGEFTGIPVIDAEPPEQPPSHDGKHGDIEPGDTVELQLRDHQPAADPEEWANELHAITEESDRTRTDGTGQRTVGLHADVLFEFDEAELTGEAADVLTEIADETRADADPDEPPIAIVGHTDGQGSDDYNQALSEERAEAVHEFLSEERAEAVHEFLSEERAEAVHECLSEELGDDYEYETEGRGADEPVADESGDEENDVEEAQAANRRVEISYRLLAEAERGEADTGGDDDGDGGGGSAAGADVAPPAPFREDDGEVVDSGSGTFLNGNAAYNVHVHPMYRDGAYLVGVFEFEHGGGSGAVPPISNVMAGEYGGGQFTRFSVSAEGTDEVLRAVRIGDLEQDGDTDAGTYLSSRYFNTLPKSDEDPKRMFAYFPAPTGDVDEVTLDADPFGEFTVPIE</sequence>
<feature type="domain" description="OmpA-like" evidence="6">
    <location>
        <begin position="173"/>
        <end position="323"/>
    </location>
</feature>
<evidence type="ECO:0000256" key="5">
    <source>
        <dbReference type="SAM" id="MobiDB-lite"/>
    </source>
</evidence>
<comment type="caution">
    <text evidence="7">The sequence shown here is derived from an EMBL/GenBank/DDBJ whole genome shotgun (WGS) entry which is preliminary data.</text>
</comment>
<dbReference type="PRINTS" id="PR01021">
    <property type="entry name" value="OMPADOMAIN"/>
</dbReference>
<gene>
    <name evidence="7" type="ORF">IDM40_13410</name>
</gene>
<comment type="subcellular location">
    <subcellularLocation>
        <location evidence="1">Cell outer membrane</location>
    </subcellularLocation>
</comment>
<reference evidence="7 8" key="1">
    <citation type="submission" date="2020-09" db="EMBL/GenBank/DDBJ databases">
        <title>Diversity and distribution of actinomycetes associated with coral in the coast of Hainan.</title>
        <authorList>
            <person name="Li F."/>
        </authorList>
    </citation>
    <scope>NUCLEOTIDE SEQUENCE [LARGE SCALE GENOMIC DNA]</scope>
    <source>
        <strain evidence="7 8">HNM0947</strain>
    </source>
</reference>
<dbReference type="InterPro" id="IPR006664">
    <property type="entry name" value="OMP_bac"/>
</dbReference>
<protein>
    <submittedName>
        <fullName evidence="7">OmpA family protein</fullName>
    </submittedName>
</protein>
<evidence type="ECO:0000256" key="4">
    <source>
        <dbReference type="PROSITE-ProRule" id="PRU00473"/>
    </source>
</evidence>
<dbReference type="CDD" id="cd07185">
    <property type="entry name" value="OmpA_C-like"/>
    <property type="match status" value="1"/>
</dbReference>
<name>A0ABR9P778_9ACTN</name>
<evidence type="ECO:0000259" key="6">
    <source>
        <dbReference type="PROSITE" id="PS51123"/>
    </source>
</evidence>
<dbReference type="PANTHER" id="PTHR30329:SF21">
    <property type="entry name" value="LIPOPROTEIN YIAD-RELATED"/>
    <property type="match status" value="1"/>
</dbReference>
<dbReference type="InterPro" id="IPR006665">
    <property type="entry name" value="OmpA-like"/>
</dbReference>
<dbReference type="PANTHER" id="PTHR30329">
    <property type="entry name" value="STATOR ELEMENT OF FLAGELLAR MOTOR COMPLEX"/>
    <property type="match status" value="1"/>
</dbReference>
<keyword evidence="8" id="KW-1185">Reference proteome</keyword>
<evidence type="ECO:0000313" key="7">
    <source>
        <dbReference type="EMBL" id="MBE2999699.1"/>
    </source>
</evidence>
<dbReference type="EMBL" id="JADBGI010000010">
    <property type="protein sequence ID" value="MBE2999699.1"/>
    <property type="molecule type" value="Genomic_DNA"/>
</dbReference>
<dbReference type="Proteomes" id="UP000806528">
    <property type="component" value="Unassembled WGS sequence"/>
</dbReference>
<evidence type="ECO:0000256" key="3">
    <source>
        <dbReference type="ARBA" id="ARBA00023237"/>
    </source>
</evidence>
<dbReference type="Gene3D" id="3.30.1330.60">
    <property type="entry name" value="OmpA-like domain"/>
    <property type="match status" value="2"/>
</dbReference>
<dbReference type="Pfam" id="PF00691">
    <property type="entry name" value="OmpA"/>
    <property type="match status" value="1"/>
</dbReference>